<feature type="domain" description="Pyrrolo-quinoline quinone repeat" evidence="2">
    <location>
        <begin position="75"/>
        <end position="181"/>
    </location>
</feature>
<dbReference type="Pfam" id="PF13360">
    <property type="entry name" value="PQQ_2"/>
    <property type="match status" value="1"/>
</dbReference>
<dbReference type="InterPro" id="IPR011047">
    <property type="entry name" value="Quinoprotein_ADH-like_sf"/>
</dbReference>
<evidence type="ECO:0000259" key="2">
    <source>
        <dbReference type="Pfam" id="PF13360"/>
    </source>
</evidence>
<dbReference type="EMBL" id="BOQL01000017">
    <property type="protein sequence ID" value="GIM65495.1"/>
    <property type="molecule type" value="Genomic_DNA"/>
</dbReference>
<evidence type="ECO:0000313" key="4">
    <source>
        <dbReference type="Proteomes" id="UP000681340"/>
    </source>
</evidence>
<dbReference type="Gene3D" id="2.130.10.10">
    <property type="entry name" value="YVTN repeat-like/Quinoprotein amine dehydrogenase"/>
    <property type="match status" value="1"/>
</dbReference>
<dbReference type="InterPro" id="IPR015943">
    <property type="entry name" value="WD40/YVTN_repeat-like_dom_sf"/>
</dbReference>
<evidence type="ECO:0000313" key="3">
    <source>
        <dbReference type="EMBL" id="GIM65495.1"/>
    </source>
</evidence>
<organism evidence="3 4">
    <name type="scientific">Actinoplanes auranticolor</name>
    <dbReference type="NCBI Taxonomy" id="47988"/>
    <lineage>
        <taxon>Bacteria</taxon>
        <taxon>Bacillati</taxon>
        <taxon>Actinomycetota</taxon>
        <taxon>Actinomycetes</taxon>
        <taxon>Micromonosporales</taxon>
        <taxon>Micromonosporaceae</taxon>
        <taxon>Actinoplanes</taxon>
    </lineage>
</organism>
<dbReference type="SUPFAM" id="SSF50998">
    <property type="entry name" value="Quinoprotein alcohol dehydrogenase-like"/>
    <property type="match status" value="2"/>
</dbReference>
<accession>A0A919S644</accession>
<comment type="caution">
    <text evidence="3">The sequence shown here is derived from an EMBL/GenBank/DDBJ whole genome shotgun (WGS) entry which is preliminary data.</text>
</comment>
<dbReference type="Proteomes" id="UP000681340">
    <property type="component" value="Unassembled WGS sequence"/>
</dbReference>
<dbReference type="InterPro" id="IPR002372">
    <property type="entry name" value="PQQ_rpt_dom"/>
</dbReference>
<proteinExistence type="predicted"/>
<dbReference type="AlphaFoldDB" id="A0A919S644"/>
<gene>
    <name evidence="3" type="ORF">Aau02nite_17540</name>
</gene>
<feature type="region of interest" description="Disordered" evidence="1">
    <location>
        <begin position="1"/>
        <end position="24"/>
    </location>
</feature>
<dbReference type="RefSeq" id="WP_212987814.1">
    <property type="nucleotide sequence ID" value="NZ_BAABEA010000017.1"/>
</dbReference>
<reference evidence="3" key="1">
    <citation type="submission" date="2021-03" db="EMBL/GenBank/DDBJ databases">
        <title>Whole genome shotgun sequence of Actinoplanes auranticolor NBRC 12245.</title>
        <authorList>
            <person name="Komaki H."/>
            <person name="Tamura T."/>
        </authorList>
    </citation>
    <scope>NUCLEOTIDE SEQUENCE</scope>
    <source>
        <strain evidence="3">NBRC 12245</strain>
    </source>
</reference>
<protein>
    <recommendedName>
        <fullName evidence="2">Pyrrolo-quinoline quinone repeat domain-containing protein</fullName>
    </recommendedName>
</protein>
<sequence>MVIDLGDASAVPETPPSPGTTRRRPTALGLAVLAVLALAGSAPAEPPRLRSILVTDDLAGAFTLAPSALFTSSFVGRQAQVRRYSLADRSVQWTTALPQSVGDLELTDAGVLTVVSPEYTQVSFLDSDTGTLLWRRTSGATTVLRVIGDSVLMTSTHARSEHAVLERTSLRTGQPLWSRRLDAFGYLDVDDAGGILTVDQQGRAAVLDAADGAVRATADLGFAWDPQRYVGDGGTVRFETYGDRLYVTRRERGVGSVTAYRLTDLRPLWRSPAKIFGQPTECGASLCVSTVSGMTVLDAGTGEPRWISTGWRSGRDSVALGIPGPPRLLVIGVGRIPRRALLDPATGRVRSMLGLSEQVGALLLRLDTAEPGRTWIQEVGPADEVRTIGRLDGMSLERCLAVAAYLACANRNGPANVWQLTRDS</sequence>
<name>A0A919S644_9ACTN</name>
<evidence type="ECO:0000256" key="1">
    <source>
        <dbReference type="SAM" id="MobiDB-lite"/>
    </source>
</evidence>
<keyword evidence="4" id="KW-1185">Reference proteome</keyword>